<dbReference type="STRING" id="682795.AciX8_3757"/>
<dbReference type="PANTHER" id="PTHR38041">
    <property type="entry name" value="CHORISMATE MUTASE"/>
    <property type="match status" value="1"/>
</dbReference>
<reference evidence="6 7" key="1">
    <citation type="submission" date="2011-11" db="EMBL/GenBank/DDBJ databases">
        <title>Complete sequence of Granulicella mallensis MP5ACTX8.</title>
        <authorList>
            <consortium name="US DOE Joint Genome Institute"/>
            <person name="Lucas S."/>
            <person name="Copeland A."/>
            <person name="Lapidus A."/>
            <person name="Cheng J.-F."/>
            <person name="Goodwin L."/>
            <person name="Pitluck S."/>
            <person name="Peters L."/>
            <person name="Lu M."/>
            <person name="Detter J.C."/>
            <person name="Han C."/>
            <person name="Tapia R."/>
            <person name="Land M."/>
            <person name="Hauser L."/>
            <person name="Kyrpides N."/>
            <person name="Ivanova N."/>
            <person name="Mikhailova N."/>
            <person name="Pagani I."/>
            <person name="Rawat S."/>
            <person name="Mannisto M."/>
            <person name="Haggblom M."/>
            <person name="Woyke T."/>
        </authorList>
    </citation>
    <scope>NUCLEOTIDE SEQUENCE [LARGE SCALE GENOMIC DNA]</scope>
    <source>
        <strain evidence="7">ATCC BAA-1857 / DSM 23137 / MP5ACTX8</strain>
    </source>
</reference>
<evidence type="ECO:0000256" key="2">
    <source>
        <dbReference type="ARBA" id="ARBA00012404"/>
    </source>
</evidence>
<keyword evidence="3" id="KW-0732">Signal</keyword>
<dbReference type="eggNOG" id="COG1605">
    <property type="taxonomic scope" value="Bacteria"/>
</dbReference>
<evidence type="ECO:0000256" key="1">
    <source>
        <dbReference type="ARBA" id="ARBA00004817"/>
    </source>
</evidence>
<keyword evidence="7" id="KW-1185">Reference proteome</keyword>
<dbReference type="KEGG" id="gma:AciX8_3757"/>
<dbReference type="UniPathway" id="UPA00120">
    <property type="reaction ID" value="UER00203"/>
</dbReference>
<dbReference type="NCBIfam" id="TIGR01806">
    <property type="entry name" value="CM_mono2"/>
    <property type="match status" value="1"/>
</dbReference>
<gene>
    <name evidence="6" type="ordered locus">AciX8_3757</name>
</gene>
<dbReference type="PANTHER" id="PTHR38041:SF2">
    <property type="entry name" value="SECRETED CHORISMATE MUTASE"/>
    <property type="match status" value="1"/>
</dbReference>
<dbReference type="Proteomes" id="UP000007113">
    <property type="component" value="Chromosome"/>
</dbReference>
<dbReference type="EMBL" id="CP003130">
    <property type="protein sequence ID" value="AEU38041.1"/>
    <property type="molecule type" value="Genomic_DNA"/>
</dbReference>
<dbReference type="SUPFAM" id="SSF48600">
    <property type="entry name" value="Chorismate mutase II"/>
    <property type="match status" value="1"/>
</dbReference>
<dbReference type="Pfam" id="PF01817">
    <property type="entry name" value="CM_2"/>
    <property type="match status" value="1"/>
</dbReference>
<evidence type="ECO:0000313" key="7">
    <source>
        <dbReference type="Proteomes" id="UP000007113"/>
    </source>
</evidence>
<dbReference type="InterPro" id="IPR008240">
    <property type="entry name" value="Chorismate_mutase_periplasmic"/>
</dbReference>
<evidence type="ECO:0000256" key="4">
    <source>
        <dbReference type="ARBA" id="ARBA00023235"/>
    </source>
</evidence>
<proteinExistence type="predicted"/>
<dbReference type="InterPro" id="IPR002701">
    <property type="entry name" value="CM_II_prokaryot"/>
</dbReference>
<evidence type="ECO:0000313" key="6">
    <source>
        <dbReference type="EMBL" id="AEU38041.1"/>
    </source>
</evidence>
<dbReference type="GO" id="GO:0004106">
    <property type="term" value="F:chorismate mutase activity"/>
    <property type="evidence" value="ECO:0007669"/>
    <property type="project" value="UniProtKB-EC"/>
</dbReference>
<dbReference type="InterPro" id="IPR036263">
    <property type="entry name" value="Chorismate_II_sf"/>
</dbReference>
<dbReference type="PROSITE" id="PS51168">
    <property type="entry name" value="CHORISMATE_MUT_2"/>
    <property type="match status" value="1"/>
</dbReference>
<dbReference type="HOGENOM" id="CLU_1341681_0_0_0"/>
<name>G8P0F3_GRAMM</name>
<dbReference type="EC" id="5.4.99.5" evidence="2"/>
<dbReference type="Gene3D" id="1.20.59.10">
    <property type="entry name" value="Chorismate mutase"/>
    <property type="match status" value="1"/>
</dbReference>
<organism evidence="6 7">
    <name type="scientific">Granulicella mallensis (strain ATCC BAA-1857 / DSM 23137 / MP5ACTX8)</name>
    <dbReference type="NCBI Taxonomy" id="682795"/>
    <lineage>
        <taxon>Bacteria</taxon>
        <taxon>Pseudomonadati</taxon>
        <taxon>Acidobacteriota</taxon>
        <taxon>Terriglobia</taxon>
        <taxon>Terriglobales</taxon>
        <taxon>Acidobacteriaceae</taxon>
        <taxon>Granulicella</taxon>
    </lineage>
</organism>
<dbReference type="AlphaFoldDB" id="G8P0F3"/>
<dbReference type="SMART" id="SM00830">
    <property type="entry name" value="CM_2"/>
    <property type="match status" value="1"/>
</dbReference>
<dbReference type="GO" id="GO:0009697">
    <property type="term" value="P:salicylic acid biosynthetic process"/>
    <property type="evidence" value="ECO:0007669"/>
    <property type="project" value="TreeGrafter"/>
</dbReference>
<sequence length="204" mass="22177">MALILPTAATPVDGQHLLPSACALSAGKAENIDRTQAEALATVQALMAARLTLMTQVAQTKWNTGAPIEDPAREQQLLDDIRLRAAQANLSPDWVVHFFRLQVEAGKEIQYMLFAQWDSEERGKFDHPVDLRADIRPRLDQMTPKLIGALSVAWPAIVSGKVHLKSCSPRALISGAGCVTPLSLVPLMDGSARADQRRTVTPIP</sequence>
<dbReference type="InterPro" id="IPR051331">
    <property type="entry name" value="Chorismate_mutase-related"/>
</dbReference>
<evidence type="ECO:0000259" key="5">
    <source>
        <dbReference type="PROSITE" id="PS51168"/>
    </source>
</evidence>
<evidence type="ECO:0000256" key="3">
    <source>
        <dbReference type="ARBA" id="ARBA00022729"/>
    </source>
</evidence>
<protein>
    <recommendedName>
        <fullName evidence="2">chorismate mutase</fullName>
        <ecNumber evidence="2">5.4.99.5</ecNumber>
    </recommendedName>
</protein>
<dbReference type="GO" id="GO:0046417">
    <property type="term" value="P:chorismate metabolic process"/>
    <property type="evidence" value="ECO:0007669"/>
    <property type="project" value="InterPro"/>
</dbReference>
<dbReference type="InterPro" id="IPR036979">
    <property type="entry name" value="CM_dom_sf"/>
</dbReference>
<feature type="domain" description="Chorismate mutase" evidence="5">
    <location>
        <begin position="19"/>
        <end position="114"/>
    </location>
</feature>
<keyword evidence="4" id="KW-0413">Isomerase</keyword>
<accession>G8P0F3</accession>
<comment type="pathway">
    <text evidence="1">Metabolic intermediate biosynthesis; prephenate biosynthesis; prephenate from chorismate: step 1/1.</text>
</comment>